<name>J3P831_GAET3</name>
<keyword evidence="2" id="KW-0436">Ligase</keyword>
<feature type="region of interest" description="Disordered" evidence="3">
    <location>
        <begin position="151"/>
        <end position="173"/>
    </location>
</feature>
<protein>
    <recommendedName>
        <fullName evidence="9">4-coumarate-CoA ligase 2</fullName>
    </recommendedName>
</protein>
<reference evidence="8" key="1">
    <citation type="submission" date="2010-07" db="EMBL/GenBank/DDBJ databases">
        <title>The genome sequence of Gaeumannomyces graminis var. tritici strain R3-111a-1.</title>
        <authorList>
            <consortium name="The Broad Institute Genome Sequencing Platform"/>
            <person name="Ma L.-J."/>
            <person name="Dead R."/>
            <person name="Young S."/>
            <person name="Zeng Q."/>
            <person name="Koehrsen M."/>
            <person name="Alvarado L."/>
            <person name="Berlin A."/>
            <person name="Chapman S.B."/>
            <person name="Chen Z."/>
            <person name="Freedman E."/>
            <person name="Gellesch M."/>
            <person name="Goldberg J."/>
            <person name="Griggs A."/>
            <person name="Gujja S."/>
            <person name="Heilman E.R."/>
            <person name="Heiman D."/>
            <person name="Hepburn T."/>
            <person name="Howarth C."/>
            <person name="Jen D."/>
            <person name="Larson L."/>
            <person name="Mehta T."/>
            <person name="Neiman D."/>
            <person name="Pearson M."/>
            <person name="Roberts A."/>
            <person name="Saif S."/>
            <person name="Shea T."/>
            <person name="Shenoy N."/>
            <person name="Sisk P."/>
            <person name="Stolte C."/>
            <person name="Sykes S."/>
            <person name="Walk T."/>
            <person name="White J."/>
            <person name="Yandava C."/>
            <person name="Haas B."/>
            <person name="Nusbaum C."/>
            <person name="Birren B."/>
        </authorList>
    </citation>
    <scope>NUCLEOTIDE SEQUENCE [LARGE SCALE GENOMIC DNA]</scope>
    <source>
        <strain evidence="8">R3-111a-1</strain>
    </source>
</reference>
<dbReference type="STRING" id="644352.J3P831"/>
<comment type="similarity">
    <text evidence="1">Belongs to the ATP-dependent AMP-binding enzyme family.</text>
</comment>
<dbReference type="OrthoDB" id="6509636at2759"/>
<reference evidence="7" key="5">
    <citation type="submission" date="2018-04" db="UniProtKB">
        <authorList>
            <consortium name="EnsemblFungi"/>
        </authorList>
    </citation>
    <scope>IDENTIFICATION</scope>
    <source>
        <strain evidence="7">R3-111a-1</strain>
    </source>
</reference>
<dbReference type="PROSITE" id="PS00455">
    <property type="entry name" value="AMP_BINDING"/>
    <property type="match status" value="1"/>
</dbReference>
<sequence length="580" mass="63748">MPISSPYSPLDVPDVDLWTLLFERESKPFLDSKVLFTDGRTGHTLDYGRLRSAALDFGHGLKALWGWRRGDVLAFYTPNSVDTPILTAGLLWAGGVASPANPLYTADELAFQLRDSGAKALVTQRPFLNVAARAAAAAGIPHDRIILIGEQQQAESESESDSSSPRQQQHHRYKHFSSIRATFYCSRYAQTLVEPAKDLAFLVYSSGTTGLPKGVCLTHRNIVANILQGVRTDGQHLLPHGGFDGKGDRLLGLIPFFHVYGLTSCILMTMYAGWEVILMERFDMERACQLIEKHRVTYIYVPPPVVLAFAKSPIVDKYDLTSLKMLHSGAAPLTRELTEALWDRLKLPVKQGYGLSETSPVVSIQMPEDWARFMGSIGKLVPGMEARLVSPDDGAEIVPGSSPGSEDKPGELWVRGPNVFAGYLNRPELTREAITEDGFFKTGDIVTCDRHGNLYCVDRLKELIKYKGFQVAPAELEGLLLGHADVLDCGVVGVQDHAAATEVPRAYVVLKQPCAAAAGEAEARARDIADWIATKVAPHKRLRGGVVFVPEIPKSPSGKILRRVLRDMVKQEERKDGAKL</sequence>
<reference evidence="6" key="3">
    <citation type="submission" date="2010-09" db="EMBL/GenBank/DDBJ databases">
        <title>Annotation of Gaeumannomyces graminis var. tritici R3-111a-1.</title>
        <authorList>
            <consortium name="The Broad Institute Genome Sequencing Platform"/>
            <person name="Ma L.-J."/>
            <person name="Dead R."/>
            <person name="Young S.K."/>
            <person name="Zeng Q."/>
            <person name="Gargeya S."/>
            <person name="Fitzgerald M."/>
            <person name="Haas B."/>
            <person name="Abouelleil A."/>
            <person name="Alvarado L."/>
            <person name="Arachchi H.M."/>
            <person name="Berlin A."/>
            <person name="Brown A."/>
            <person name="Chapman S.B."/>
            <person name="Chen Z."/>
            <person name="Dunbar C."/>
            <person name="Freedman E."/>
            <person name="Gearin G."/>
            <person name="Gellesch M."/>
            <person name="Goldberg J."/>
            <person name="Griggs A."/>
            <person name="Gujja S."/>
            <person name="Heiman D."/>
            <person name="Howarth C."/>
            <person name="Larson L."/>
            <person name="Lui A."/>
            <person name="MacDonald P.J.P."/>
            <person name="Mehta T."/>
            <person name="Montmayeur A."/>
            <person name="Murphy C."/>
            <person name="Neiman D."/>
            <person name="Pearson M."/>
            <person name="Priest M."/>
            <person name="Roberts A."/>
            <person name="Saif S."/>
            <person name="Shea T."/>
            <person name="Shenoy N."/>
            <person name="Sisk P."/>
            <person name="Stolte C."/>
            <person name="Sykes S."/>
            <person name="Yandava C."/>
            <person name="Wortman J."/>
            <person name="Nusbaum C."/>
            <person name="Birren B."/>
        </authorList>
    </citation>
    <scope>NUCLEOTIDE SEQUENCE</scope>
    <source>
        <strain evidence="6">R3-111a-1</strain>
    </source>
</reference>
<dbReference type="PANTHER" id="PTHR24096:SF149">
    <property type="entry name" value="AMP-BINDING DOMAIN-CONTAINING PROTEIN-RELATED"/>
    <property type="match status" value="1"/>
</dbReference>
<dbReference type="EMBL" id="GL385399">
    <property type="protein sequence ID" value="EJT72814.1"/>
    <property type="molecule type" value="Genomic_DNA"/>
</dbReference>
<reference evidence="7" key="4">
    <citation type="journal article" date="2015" name="G3 (Bethesda)">
        <title>Genome sequences of three phytopathogenic species of the Magnaporthaceae family of fungi.</title>
        <authorList>
            <person name="Okagaki L.H."/>
            <person name="Nunes C.C."/>
            <person name="Sailsbery J."/>
            <person name="Clay B."/>
            <person name="Brown D."/>
            <person name="John T."/>
            <person name="Oh Y."/>
            <person name="Young N."/>
            <person name="Fitzgerald M."/>
            <person name="Haas B.J."/>
            <person name="Zeng Q."/>
            <person name="Young S."/>
            <person name="Adiconis X."/>
            <person name="Fan L."/>
            <person name="Levin J.Z."/>
            <person name="Mitchell T.K."/>
            <person name="Okubara P.A."/>
            <person name="Farman M.L."/>
            <person name="Kohn L.M."/>
            <person name="Birren B."/>
            <person name="Ma L.-J."/>
            <person name="Dean R.A."/>
        </authorList>
    </citation>
    <scope>NUCLEOTIDE SEQUENCE</scope>
    <source>
        <strain evidence="7">R3-111a-1</strain>
    </source>
</reference>
<feature type="domain" description="AMP-dependent synthetase/ligase" evidence="4">
    <location>
        <begin position="36"/>
        <end position="424"/>
    </location>
</feature>
<evidence type="ECO:0000313" key="7">
    <source>
        <dbReference type="EnsemblFungi" id="EJT72814"/>
    </source>
</evidence>
<dbReference type="eggNOG" id="KOG1176">
    <property type="taxonomic scope" value="Eukaryota"/>
</dbReference>
<evidence type="ECO:0000313" key="6">
    <source>
        <dbReference type="EMBL" id="EJT72814.1"/>
    </source>
</evidence>
<accession>J3P831</accession>
<dbReference type="InterPro" id="IPR000873">
    <property type="entry name" value="AMP-dep_synth/lig_dom"/>
</dbReference>
<dbReference type="VEuPathDB" id="FungiDB:GGTG_09669"/>
<dbReference type="Gene3D" id="3.30.300.30">
    <property type="match status" value="1"/>
</dbReference>
<dbReference type="InterPro" id="IPR020845">
    <property type="entry name" value="AMP-binding_CS"/>
</dbReference>
<gene>
    <name evidence="7" type="primary">20350127</name>
    <name evidence="6" type="ORF">GGTG_09669</name>
</gene>
<evidence type="ECO:0000259" key="4">
    <source>
        <dbReference type="Pfam" id="PF00501"/>
    </source>
</evidence>
<organism evidence="6">
    <name type="scientific">Gaeumannomyces tritici (strain R3-111a-1)</name>
    <name type="common">Wheat and barley take-all root rot fungus</name>
    <name type="synonym">Gaeumannomyces graminis var. tritici</name>
    <dbReference type="NCBI Taxonomy" id="644352"/>
    <lineage>
        <taxon>Eukaryota</taxon>
        <taxon>Fungi</taxon>
        <taxon>Dikarya</taxon>
        <taxon>Ascomycota</taxon>
        <taxon>Pezizomycotina</taxon>
        <taxon>Sordariomycetes</taxon>
        <taxon>Sordariomycetidae</taxon>
        <taxon>Magnaporthales</taxon>
        <taxon>Magnaporthaceae</taxon>
        <taxon>Gaeumannomyces</taxon>
    </lineage>
</organism>
<dbReference type="SUPFAM" id="SSF56801">
    <property type="entry name" value="Acetyl-CoA synthetase-like"/>
    <property type="match status" value="1"/>
</dbReference>
<dbReference type="EnsemblFungi" id="EJT72814">
    <property type="protein sequence ID" value="EJT72814"/>
    <property type="gene ID" value="GGTG_09669"/>
</dbReference>
<dbReference type="PANTHER" id="PTHR24096">
    <property type="entry name" value="LONG-CHAIN-FATTY-ACID--COA LIGASE"/>
    <property type="match status" value="1"/>
</dbReference>
<evidence type="ECO:0000256" key="2">
    <source>
        <dbReference type="ARBA" id="ARBA00022598"/>
    </source>
</evidence>
<evidence type="ECO:0000256" key="1">
    <source>
        <dbReference type="ARBA" id="ARBA00006432"/>
    </source>
</evidence>
<dbReference type="Pfam" id="PF00501">
    <property type="entry name" value="AMP-binding"/>
    <property type="match status" value="1"/>
</dbReference>
<feature type="compositionally biased region" description="Low complexity" evidence="3">
    <location>
        <begin position="151"/>
        <end position="167"/>
    </location>
</feature>
<dbReference type="Pfam" id="PF13193">
    <property type="entry name" value="AMP-binding_C"/>
    <property type="match status" value="1"/>
</dbReference>
<evidence type="ECO:0000259" key="5">
    <source>
        <dbReference type="Pfam" id="PF13193"/>
    </source>
</evidence>
<dbReference type="Proteomes" id="UP000006039">
    <property type="component" value="Unassembled WGS sequence"/>
</dbReference>
<dbReference type="GeneID" id="20350127"/>
<dbReference type="GO" id="GO:0016405">
    <property type="term" value="F:CoA-ligase activity"/>
    <property type="evidence" value="ECO:0007669"/>
    <property type="project" value="TreeGrafter"/>
</dbReference>
<keyword evidence="8" id="KW-1185">Reference proteome</keyword>
<dbReference type="HOGENOM" id="CLU_000022_59_2_1"/>
<dbReference type="FunFam" id="3.30.300.30:FF:000007">
    <property type="entry name" value="4-coumarate--CoA ligase 2"/>
    <property type="match status" value="1"/>
</dbReference>
<evidence type="ECO:0000256" key="3">
    <source>
        <dbReference type="SAM" id="MobiDB-lite"/>
    </source>
</evidence>
<dbReference type="InterPro" id="IPR042099">
    <property type="entry name" value="ANL_N_sf"/>
</dbReference>
<dbReference type="Gene3D" id="3.40.50.12780">
    <property type="entry name" value="N-terminal domain of ligase-like"/>
    <property type="match status" value="1"/>
</dbReference>
<dbReference type="InterPro" id="IPR045851">
    <property type="entry name" value="AMP-bd_C_sf"/>
</dbReference>
<dbReference type="AlphaFoldDB" id="J3P831"/>
<evidence type="ECO:0008006" key="9">
    <source>
        <dbReference type="Google" id="ProtNLM"/>
    </source>
</evidence>
<dbReference type="RefSeq" id="XP_009225788.1">
    <property type="nucleotide sequence ID" value="XM_009227524.1"/>
</dbReference>
<feature type="domain" description="AMP-binding enzyme C-terminal" evidence="5">
    <location>
        <begin position="475"/>
        <end position="559"/>
    </location>
</feature>
<proteinExistence type="inferred from homology"/>
<evidence type="ECO:0000313" key="8">
    <source>
        <dbReference type="Proteomes" id="UP000006039"/>
    </source>
</evidence>
<reference evidence="6" key="2">
    <citation type="submission" date="2010-07" db="EMBL/GenBank/DDBJ databases">
        <authorList>
            <consortium name="The Broad Institute Genome Sequencing Platform"/>
            <consortium name="Broad Institute Genome Sequencing Center for Infectious Disease"/>
            <person name="Ma L.-J."/>
            <person name="Dead R."/>
            <person name="Young S."/>
            <person name="Zeng Q."/>
            <person name="Koehrsen M."/>
            <person name="Alvarado L."/>
            <person name="Berlin A."/>
            <person name="Chapman S.B."/>
            <person name="Chen Z."/>
            <person name="Freedman E."/>
            <person name="Gellesch M."/>
            <person name="Goldberg J."/>
            <person name="Griggs A."/>
            <person name="Gujja S."/>
            <person name="Heilman E.R."/>
            <person name="Heiman D."/>
            <person name="Hepburn T."/>
            <person name="Howarth C."/>
            <person name="Jen D."/>
            <person name="Larson L."/>
            <person name="Mehta T."/>
            <person name="Neiman D."/>
            <person name="Pearson M."/>
            <person name="Roberts A."/>
            <person name="Saif S."/>
            <person name="Shea T."/>
            <person name="Shenoy N."/>
            <person name="Sisk P."/>
            <person name="Stolte C."/>
            <person name="Sykes S."/>
            <person name="Walk T."/>
            <person name="White J."/>
            <person name="Yandava C."/>
            <person name="Haas B."/>
            <person name="Nusbaum C."/>
            <person name="Birren B."/>
        </authorList>
    </citation>
    <scope>NUCLEOTIDE SEQUENCE</scope>
    <source>
        <strain evidence="6">R3-111a-1</strain>
    </source>
</reference>
<dbReference type="CDD" id="cd05911">
    <property type="entry name" value="Firefly_Luc_like"/>
    <property type="match status" value="1"/>
</dbReference>
<dbReference type="InterPro" id="IPR025110">
    <property type="entry name" value="AMP-bd_C"/>
</dbReference>